<evidence type="ECO:0000256" key="10">
    <source>
        <dbReference type="RuleBase" id="RU000651"/>
    </source>
</evidence>
<dbReference type="GO" id="GO:0005615">
    <property type="term" value="C:extracellular space"/>
    <property type="evidence" value="ECO:0007669"/>
    <property type="project" value="TreeGrafter"/>
</dbReference>
<evidence type="ECO:0000256" key="6">
    <source>
        <dbReference type="ARBA" id="ARBA00022759"/>
    </source>
</evidence>
<dbReference type="SUPFAM" id="SSF54076">
    <property type="entry name" value="RNase A-like"/>
    <property type="match status" value="1"/>
</dbReference>
<comment type="similarity">
    <text evidence="2 10">Belongs to the pancreatic ribonuclease family.</text>
</comment>
<evidence type="ECO:0000256" key="2">
    <source>
        <dbReference type="ARBA" id="ARBA00005600"/>
    </source>
</evidence>
<keyword evidence="9" id="KW-0325">Glycoprotein</keyword>
<dbReference type="KEGG" id="cbai:105064663"/>
<dbReference type="GeneID" id="105064663"/>
<keyword evidence="3" id="KW-0964">Secreted</keyword>
<reference evidence="13" key="1">
    <citation type="submission" date="2025-08" db="UniProtKB">
        <authorList>
            <consortium name="RefSeq"/>
        </authorList>
    </citation>
    <scope>IDENTIFICATION</scope>
    <source>
        <tissue evidence="13">Blood</tissue>
    </source>
</reference>
<evidence type="ECO:0000256" key="9">
    <source>
        <dbReference type="ARBA" id="ARBA00023180"/>
    </source>
</evidence>
<dbReference type="Pfam" id="PF00074">
    <property type="entry name" value="RnaseA"/>
    <property type="match status" value="1"/>
</dbReference>
<evidence type="ECO:0000256" key="5">
    <source>
        <dbReference type="ARBA" id="ARBA00022729"/>
    </source>
</evidence>
<evidence type="ECO:0000256" key="8">
    <source>
        <dbReference type="ARBA" id="ARBA00023157"/>
    </source>
</evidence>
<feature type="domain" description="Ribonuclease A-domain" evidence="11">
    <location>
        <begin position="31"/>
        <end position="157"/>
    </location>
</feature>
<dbReference type="GO" id="GO:0002227">
    <property type="term" value="P:innate immune response in mucosa"/>
    <property type="evidence" value="ECO:0007669"/>
    <property type="project" value="TreeGrafter"/>
</dbReference>
<evidence type="ECO:0000256" key="1">
    <source>
        <dbReference type="ARBA" id="ARBA00004613"/>
    </source>
</evidence>
<gene>
    <name evidence="13" type="primary">LOC105064663</name>
</gene>
<keyword evidence="5 10" id="KW-0732">Signal</keyword>
<keyword evidence="7 10" id="KW-0378">Hydrolase</keyword>
<dbReference type="GO" id="GO:0003676">
    <property type="term" value="F:nucleic acid binding"/>
    <property type="evidence" value="ECO:0007669"/>
    <property type="project" value="InterPro"/>
</dbReference>
<name>A0A9W3GP41_CAMBA</name>
<dbReference type="Gene3D" id="3.10.130.10">
    <property type="entry name" value="Ribonuclease A-like domain"/>
    <property type="match status" value="1"/>
</dbReference>
<accession>A0A9W3GP41</accession>
<organism evidence="12 13">
    <name type="scientific">Camelus bactrianus</name>
    <name type="common">Bactrian camel</name>
    <dbReference type="NCBI Taxonomy" id="9837"/>
    <lineage>
        <taxon>Eukaryota</taxon>
        <taxon>Metazoa</taxon>
        <taxon>Chordata</taxon>
        <taxon>Craniata</taxon>
        <taxon>Vertebrata</taxon>
        <taxon>Euteleostomi</taxon>
        <taxon>Mammalia</taxon>
        <taxon>Eutheria</taxon>
        <taxon>Laurasiatheria</taxon>
        <taxon>Artiodactyla</taxon>
        <taxon>Tylopoda</taxon>
        <taxon>Camelidae</taxon>
        <taxon>Camelus</taxon>
    </lineage>
</organism>
<evidence type="ECO:0000256" key="7">
    <source>
        <dbReference type="ARBA" id="ARBA00022801"/>
    </source>
</evidence>
<evidence type="ECO:0000256" key="3">
    <source>
        <dbReference type="ARBA" id="ARBA00022525"/>
    </source>
</evidence>
<evidence type="ECO:0000313" key="13">
    <source>
        <dbReference type="RefSeq" id="XP_010947979.1"/>
    </source>
</evidence>
<dbReference type="InterPro" id="IPR001427">
    <property type="entry name" value="RNaseA"/>
</dbReference>
<dbReference type="InterPro" id="IPR023412">
    <property type="entry name" value="RNaseA_domain"/>
</dbReference>
<keyword evidence="4 10" id="KW-0540">Nuclease</keyword>
<evidence type="ECO:0000259" key="11">
    <source>
        <dbReference type="SMART" id="SM00092"/>
    </source>
</evidence>
<keyword evidence="6 10" id="KW-0255">Endonuclease</keyword>
<dbReference type="Proteomes" id="UP001732780">
    <property type="component" value="Chromosome 6"/>
</dbReference>
<dbReference type="GO" id="GO:0016787">
    <property type="term" value="F:hydrolase activity"/>
    <property type="evidence" value="ECO:0007669"/>
    <property type="project" value="UniProtKB-KW"/>
</dbReference>
<keyword evidence="12" id="KW-1185">Reference proteome</keyword>
<dbReference type="RefSeq" id="XP_010947979.1">
    <property type="nucleotide sequence ID" value="XM_010949677.3"/>
</dbReference>
<dbReference type="GO" id="GO:0006935">
    <property type="term" value="P:chemotaxis"/>
    <property type="evidence" value="ECO:0007669"/>
    <property type="project" value="TreeGrafter"/>
</dbReference>
<protein>
    <submittedName>
        <fullName evidence="13">Eosinophil cationic protein-like</fullName>
    </submittedName>
</protein>
<dbReference type="InterPro" id="IPR023411">
    <property type="entry name" value="RNaseA_AS"/>
</dbReference>
<dbReference type="CDD" id="cd06265">
    <property type="entry name" value="RNase_A_canonical"/>
    <property type="match status" value="1"/>
</dbReference>
<dbReference type="AlphaFoldDB" id="A0A9W3GP41"/>
<dbReference type="OrthoDB" id="9534292at2759"/>
<evidence type="ECO:0000313" key="12">
    <source>
        <dbReference type="Proteomes" id="UP001732780"/>
    </source>
</evidence>
<dbReference type="FunFam" id="3.10.130.10:FF:000001">
    <property type="entry name" value="Ribonuclease pancreatic"/>
    <property type="match status" value="1"/>
</dbReference>
<dbReference type="GO" id="GO:0004519">
    <property type="term" value="F:endonuclease activity"/>
    <property type="evidence" value="ECO:0007669"/>
    <property type="project" value="UniProtKB-KW"/>
</dbReference>
<dbReference type="GO" id="GO:0004540">
    <property type="term" value="F:RNA nuclease activity"/>
    <property type="evidence" value="ECO:0007669"/>
    <property type="project" value="TreeGrafter"/>
</dbReference>
<dbReference type="SMART" id="SM00092">
    <property type="entry name" value="RNAse_Pc"/>
    <property type="match status" value="1"/>
</dbReference>
<sequence>MVPTQQDSRLCPLLLLGLLGMVISLHAPPANLTRAQWFEIQHINMAHSQCDPAMQVVNSYRGVCKDKNTFLHTTFAQVAHVCTTKNVACRNRGMNCHKSPGRVPLTFCNLTKIESNYTKCKYSQMKMQMIYIVACEQRSPQDNATYSLVPVHLDNII</sequence>
<keyword evidence="8" id="KW-1015">Disulfide bond</keyword>
<dbReference type="PRINTS" id="PR00794">
    <property type="entry name" value="RIBONUCLEASE"/>
</dbReference>
<evidence type="ECO:0000256" key="4">
    <source>
        <dbReference type="ARBA" id="ARBA00022722"/>
    </source>
</evidence>
<feature type="signal peptide" evidence="10">
    <location>
        <begin position="1"/>
        <end position="24"/>
    </location>
</feature>
<comment type="subcellular location">
    <subcellularLocation>
        <location evidence="1">Secreted</location>
    </subcellularLocation>
</comment>
<dbReference type="PROSITE" id="PS00127">
    <property type="entry name" value="RNASE_PANCREATIC"/>
    <property type="match status" value="1"/>
</dbReference>
<feature type="chain" id="PRO_5041014603" evidence="10">
    <location>
        <begin position="25"/>
        <end position="157"/>
    </location>
</feature>
<dbReference type="RefSeq" id="XP_010947979.1">
    <property type="nucleotide sequence ID" value="XM_010949677.2"/>
</dbReference>
<dbReference type="PANTHER" id="PTHR11437">
    <property type="entry name" value="RIBONUCLEASE"/>
    <property type="match status" value="1"/>
</dbReference>
<dbReference type="PANTHER" id="PTHR11437:SF3">
    <property type="entry name" value="EOSINOPHIL CATIONIC PROTEIN"/>
    <property type="match status" value="1"/>
</dbReference>
<dbReference type="GO" id="GO:0050830">
    <property type="term" value="P:defense response to Gram-positive bacterium"/>
    <property type="evidence" value="ECO:0007669"/>
    <property type="project" value="TreeGrafter"/>
</dbReference>
<proteinExistence type="inferred from homology"/>
<dbReference type="InterPro" id="IPR036816">
    <property type="entry name" value="RNaseA-like_dom_sf"/>
</dbReference>